<comment type="caution">
    <text evidence="2">The sequence shown here is derived from an EMBL/GenBank/DDBJ whole genome shotgun (WGS) entry which is preliminary data.</text>
</comment>
<dbReference type="InterPro" id="IPR020843">
    <property type="entry name" value="ER"/>
</dbReference>
<dbReference type="Gene3D" id="3.90.180.10">
    <property type="entry name" value="Medium-chain alcohol dehydrogenases, catalytic domain"/>
    <property type="match status" value="1"/>
</dbReference>
<dbReference type="PANTHER" id="PTHR11695:SF294">
    <property type="entry name" value="RETICULON-4-INTERACTING PROTEIN 1, MITOCHONDRIAL"/>
    <property type="match status" value="1"/>
</dbReference>
<accession>A0A918CG66</accession>
<feature type="domain" description="Enoyl reductase (ER)" evidence="1">
    <location>
        <begin position="10"/>
        <end position="330"/>
    </location>
</feature>
<dbReference type="InterPro" id="IPR013154">
    <property type="entry name" value="ADH-like_N"/>
</dbReference>
<evidence type="ECO:0000313" key="3">
    <source>
        <dbReference type="Proteomes" id="UP000603865"/>
    </source>
</evidence>
<dbReference type="Pfam" id="PF13602">
    <property type="entry name" value="ADH_zinc_N_2"/>
    <property type="match status" value="1"/>
</dbReference>
<dbReference type="InterPro" id="IPR050700">
    <property type="entry name" value="YIM1/Zinc_Alcohol_DH_Fams"/>
</dbReference>
<dbReference type="AlphaFoldDB" id="A0A918CG66"/>
<dbReference type="RefSeq" id="WP_189092074.1">
    <property type="nucleotide sequence ID" value="NZ_BMQL01000028.1"/>
</dbReference>
<dbReference type="SUPFAM" id="SSF50129">
    <property type="entry name" value="GroES-like"/>
    <property type="match status" value="1"/>
</dbReference>
<dbReference type="Pfam" id="PF08240">
    <property type="entry name" value="ADH_N"/>
    <property type="match status" value="1"/>
</dbReference>
<proteinExistence type="predicted"/>
<name>A0A918CG66_9DEIO</name>
<reference evidence="2" key="1">
    <citation type="journal article" date="2014" name="Int. J. Syst. Evol. Microbiol.">
        <title>Complete genome sequence of Corynebacterium casei LMG S-19264T (=DSM 44701T), isolated from a smear-ripened cheese.</title>
        <authorList>
            <consortium name="US DOE Joint Genome Institute (JGI-PGF)"/>
            <person name="Walter F."/>
            <person name="Albersmeier A."/>
            <person name="Kalinowski J."/>
            <person name="Ruckert C."/>
        </authorList>
    </citation>
    <scope>NUCLEOTIDE SEQUENCE</scope>
    <source>
        <strain evidence="2">JCM 31311</strain>
    </source>
</reference>
<gene>
    <name evidence="2" type="ORF">GCM10008957_37880</name>
</gene>
<dbReference type="EMBL" id="BMQL01000028">
    <property type="protein sequence ID" value="GGR22243.1"/>
    <property type="molecule type" value="Genomic_DNA"/>
</dbReference>
<dbReference type="SMART" id="SM00829">
    <property type="entry name" value="PKS_ER"/>
    <property type="match status" value="1"/>
</dbReference>
<evidence type="ECO:0000259" key="1">
    <source>
        <dbReference type="SMART" id="SM00829"/>
    </source>
</evidence>
<dbReference type="InterPro" id="IPR011032">
    <property type="entry name" value="GroES-like_sf"/>
</dbReference>
<dbReference type="CDD" id="cd05289">
    <property type="entry name" value="MDR_like_2"/>
    <property type="match status" value="1"/>
</dbReference>
<dbReference type="InterPro" id="IPR036291">
    <property type="entry name" value="NAD(P)-bd_dom_sf"/>
</dbReference>
<evidence type="ECO:0000313" key="2">
    <source>
        <dbReference type="EMBL" id="GGR22243.1"/>
    </source>
</evidence>
<protein>
    <submittedName>
        <fullName evidence="2">NADPH:quinone oxidoreductase</fullName>
    </submittedName>
</protein>
<keyword evidence="3" id="KW-1185">Reference proteome</keyword>
<dbReference type="GO" id="GO:0016491">
    <property type="term" value="F:oxidoreductase activity"/>
    <property type="evidence" value="ECO:0007669"/>
    <property type="project" value="InterPro"/>
</dbReference>
<sequence>MKAFVVEKYGKTSELTLTDVPEPEMRDDDILVQIHAAGVNVLDGKIKDGEFKIILPYRLPLILGNDLAGTVVKVGAHVRRFKVGDEVYARPDQKRIGSFAERIALNERDAALKPASLSMEEAASVPLVGLTAWQALVEIGQIRPGDRVFIQAGSGGVGTFAVQLAKHFGAEVATTASTANFELLRQLGADVLIDYRTQDFEQQLKNYDFVLHSQGTAELEKSLRILKPGGQLISISGPPDPAFAKRANLPLPVRGAISLLSRRARHQAKRRGVNYTFLFMRAEGQQLEKISGLIDSGVIRPIVEKVFPFAETPEALAHVESGRARGKIVVQGSS</sequence>
<dbReference type="SUPFAM" id="SSF51735">
    <property type="entry name" value="NAD(P)-binding Rossmann-fold domains"/>
    <property type="match status" value="1"/>
</dbReference>
<reference evidence="2" key="2">
    <citation type="submission" date="2020-09" db="EMBL/GenBank/DDBJ databases">
        <authorList>
            <person name="Sun Q."/>
            <person name="Ohkuma M."/>
        </authorList>
    </citation>
    <scope>NUCLEOTIDE SEQUENCE</scope>
    <source>
        <strain evidence="2">JCM 31311</strain>
    </source>
</reference>
<dbReference type="Proteomes" id="UP000603865">
    <property type="component" value="Unassembled WGS sequence"/>
</dbReference>
<dbReference type="PANTHER" id="PTHR11695">
    <property type="entry name" value="ALCOHOL DEHYDROGENASE RELATED"/>
    <property type="match status" value="1"/>
</dbReference>
<organism evidence="2 3">
    <name type="scientific">Deinococcus ruber</name>
    <dbReference type="NCBI Taxonomy" id="1848197"/>
    <lineage>
        <taxon>Bacteria</taxon>
        <taxon>Thermotogati</taxon>
        <taxon>Deinococcota</taxon>
        <taxon>Deinococci</taxon>
        <taxon>Deinococcales</taxon>
        <taxon>Deinococcaceae</taxon>
        <taxon>Deinococcus</taxon>
    </lineage>
</organism>
<dbReference type="Gene3D" id="3.40.50.720">
    <property type="entry name" value="NAD(P)-binding Rossmann-like Domain"/>
    <property type="match status" value="1"/>
</dbReference>